<dbReference type="GO" id="GO:0006361">
    <property type="term" value="P:transcription initiation at RNA polymerase I promoter"/>
    <property type="evidence" value="ECO:0007669"/>
    <property type="project" value="InterPro"/>
</dbReference>
<dbReference type="Proteomes" id="UP000307173">
    <property type="component" value="Unassembled WGS sequence"/>
</dbReference>
<evidence type="ECO:0008006" key="5">
    <source>
        <dbReference type="Google" id="ProtNLM"/>
    </source>
</evidence>
<sequence length="723" mass="81795">MMTILPTTNIEKRSFESLSEVTHESRNSTSEFINADSASKRRKKMDTESLDLLEFSNITSIGTESTSFSAKMILQLAKTAMSSLDETQSSSSDKLYKESPIDSLAYSISLPQTDPKALNSQNLSLIIAQLTTEIAKFDNKKTANLLQSILEIDWIYHSSNSDNFSKNYATFLTVLVSSLPSWWSNVATKIIKDFMKGDPKQLQSHHETLKKLISIAPTASRALPSLLKLNFPSKNGLREEIINYVKNLLHLTEYYHVLVNHVWSLVIENFIKLDVEFQNQIDEIDDDDLAEALGLDESDEEEDLEGNDGDSDEEEQSDDEFVDEDKDGNVIKTVKDLEVPNDDQHLKSESKNVTFTSKDESIHDNGIEDNDKVEDSDDEMLDSEAEYEVEIESLSDLSIKLDMFLLTLLDYLKPNLSVKSLENGNGIQIFNSLSKAFTSLILPTHGTKATQYIIFHAAQQQPELMDAFLVTLFEIVFSGDKKNITGLSAFQNSNNVGNLNNRITGIQYIASFVARAKNLSKQQLSSVVTFLIDYCTAYMEENIEECDSFEFFNPNKHTIFYSLVQALMYIVCFRKDELRVTDESKPLSETGWVANLDKFFTRAVVSKFNPLRWCNETVVLIFSRVAQSEGICYTWSVIERIKRERLGKTHETNGDDVPSSSSSIATANISVGSQSSMRATQEFLDLVAFFPFDPLLLKNSRKIVEENYVDWQNDDEDENDSEV</sequence>
<protein>
    <recommendedName>
        <fullName evidence="5">RNA polymerase I-specific transcription initiation factor RRN3</fullName>
    </recommendedName>
</protein>
<dbReference type="GO" id="GO:0005634">
    <property type="term" value="C:nucleus"/>
    <property type="evidence" value="ECO:0007669"/>
    <property type="project" value="TreeGrafter"/>
</dbReference>
<dbReference type="PANTHER" id="PTHR12790:SF0">
    <property type="entry name" value="RNA POLYMERASE I-SPECIFIC TRANSCRIPTION INITIATION FACTOR RRN3-RELATED"/>
    <property type="match status" value="1"/>
</dbReference>
<reference evidence="3 4" key="1">
    <citation type="journal article" date="2019" name="Front. Genet.">
        <title>Whole-Genome Sequencing of the Opportunistic Yeast Pathogen Candida inconspicua Uncovers Its Hybrid Origin.</title>
        <authorList>
            <person name="Mixao V."/>
            <person name="Hansen A.P."/>
            <person name="Saus E."/>
            <person name="Boekhout T."/>
            <person name="Lass-Florl C."/>
            <person name="Gabaldon T."/>
        </authorList>
    </citation>
    <scope>NUCLEOTIDE SEQUENCE [LARGE SCALE GENOMIC DNA]</scope>
    <source>
        <strain evidence="3 4">CBS 180</strain>
    </source>
</reference>
<gene>
    <name evidence="3" type="ORF">CANINC_000811</name>
</gene>
<dbReference type="InterPro" id="IPR007991">
    <property type="entry name" value="RNA_pol_I_trans_ini_fac_RRN3"/>
</dbReference>
<keyword evidence="4" id="KW-1185">Reference proteome</keyword>
<dbReference type="GO" id="GO:0001181">
    <property type="term" value="F:RNA polymerase I general transcription initiation factor activity"/>
    <property type="evidence" value="ECO:0007669"/>
    <property type="project" value="InterPro"/>
</dbReference>
<feature type="region of interest" description="Disordered" evidence="2">
    <location>
        <begin position="338"/>
        <end position="376"/>
    </location>
</feature>
<feature type="region of interest" description="Disordered" evidence="2">
    <location>
        <begin position="20"/>
        <end position="40"/>
    </location>
</feature>
<comment type="caution">
    <text evidence="3">The sequence shown here is derived from an EMBL/GenBank/DDBJ whole genome shotgun (WGS) entry which is preliminary data.</text>
</comment>
<evidence type="ECO:0000313" key="3">
    <source>
        <dbReference type="EMBL" id="TID30655.1"/>
    </source>
</evidence>
<feature type="compositionally biased region" description="Basic and acidic residues" evidence="2">
    <location>
        <begin position="357"/>
        <end position="370"/>
    </location>
</feature>
<comment type="similarity">
    <text evidence="1">Belongs to the RRN3 family.</text>
</comment>
<proteinExistence type="inferred from homology"/>
<dbReference type="AlphaFoldDB" id="A0A4T0X5Q6"/>
<dbReference type="GO" id="GO:0001042">
    <property type="term" value="F:RNA polymerase I core binding"/>
    <property type="evidence" value="ECO:0007669"/>
    <property type="project" value="TreeGrafter"/>
</dbReference>
<dbReference type="OrthoDB" id="26970at2759"/>
<accession>A0A4T0X5Q6</accession>
<organism evidence="3 4">
    <name type="scientific">Pichia inconspicua</name>
    <dbReference type="NCBI Taxonomy" id="52247"/>
    <lineage>
        <taxon>Eukaryota</taxon>
        <taxon>Fungi</taxon>
        <taxon>Dikarya</taxon>
        <taxon>Ascomycota</taxon>
        <taxon>Saccharomycotina</taxon>
        <taxon>Pichiomycetes</taxon>
        <taxon>Pichiales</taxon>
        <taxon>Pichiaceae</taxon>
        <taxon>Pichia</taxon>
    </lineage>
</organism>
<dbReference type="EMBL" id="SELW01000129">
    <property type="protein sequence ID" value="TID30655.1"/>
    <property type="molecule type" value="Genomic_DNA"/>
</dbReference>
<name>A0A4T0X5Q6_9ASCO</name>
<dbReference type="PANTHER" id="PTHR12790">
    <property type="entry name" value="TRANSCRIPTION INITIATION FACTOR IA RRN3"/>
    <property type="match status" value="1"/>
</dbReference>
<evidence type="ECO:0000256" key="1">
    <source>
        <dbReference type="ARBA" id="ARBA00010098"/>
    </source>
</evidence>
<dbReference type="STRING" id="52247.A0A4T0X5Q6"/>
<evidence type="ECO:0000313" key="4">
    <source>
        <dbReference type="Proteomes" id="UP000307173"/>
    </source>
</evidence>
<dbReference type="Pfam" id="PF05327">
    <property type="entry name" value="RRN3"/>
    <property type="match status" value="2"/>
</dbReference>
<feature type="region of interest" description="Disordered" evidence="2">
    <location>
        <begin position="295"/>
        <end position="325"/>
    </location>
</feature>
<feature type="compositionally biased region" description="Basic and acidic residues" evidence="2">
    <location>
        <begin position="338"/>
        <end position="350"/>
    </location>
</feature>
<evidence type="ECO:0000256" key="2">
    <source>
        <dbReference type="SAM" id="MobiDB-lite"/>
    </source>
</evidence>